<dbReference type="Pfam" id="PF01047">
    <property type="entry name" value="MarR"/>
    <property type="match status" value="1"/>
</dbReference>
<dbReference type="InterPro" id="IPR039422">
    <property type="entry name" value="MarR/SlyA-like"/>
</dbReference>
<dbReference type="PROSITE" id="PS50995">
    <property type="entry name" value="HTH_MARR_2"/>
    <property type="match status" value="1"/>
</dbReference>
<evidence type="ECO:0000313" key="2">
    <source>
        <dbReference type="EMBL" id="GGE12384.1"/>
    </source>
</evidence>
<proteinExistence type="predicted"/>
<evidence type="ECO:0000259" key="1">
    <source>
        <dbReference type="PROSITE" id="PS50995"/>
    </source>
</evidence>
<dbReference type="RefSeq" id="WP_188910662.1">
    <property type="nucleotide sequence ID" value="NZ_BMIQ01000005.1"/>
</dbReference>
<reference evidence="2" key="1">
    <citation type="journal article" date="2014" name="Int. J. Syst. Evol. Microbiol.">
        <title>Complete genome sequence of Corynebacterium casei LMG S-19264T (=DSM 44701T), isolated from a smear-ripened cheese.</title>
        <authorList>
            <consortium name="US DOE Joint Genome Institute (JGI-PGF)"/>
            <person name="Walter F."/>
            <person name="Albersmeier A."/>
            <person name="Kalinowski J."/>
            <person name="Ruckert C."/>
        </authorList>
    </citation>
    <scope>NUCLEOTIDE SEQUENCE</scope>
    <source>
        <strain evidence="2">CGMCC 1.15367</strain>
    </source>
</reference>
<dbReference type="Proteomes" id="UP000644699">
    <property type="component" value="Unassembled WGS sequence"/>
</dbReference>
<comment type="caution">
    <text evidence="2">The sequence shown here is derived from an EMBL/GenBank/DDBJ whole genome shotgun (WGS) entry which is preliminary data.</text>
</comment>
<accession>A0A916ZST6</accession>
<dbReference type="InterPro" id="IPR036388">
    <property type="entry name" value="WH-like_DNA-bd_sf"/>
</dbReference>
<dbReference type="InterPro" id="IPR036390">
    <property type="entry name" value="WH_DNA-bd_sf"/>
</dbReference>
<feature type="domain" description="HTH marR-type" evidence="1">
    <location>
        <begin position="15"/>
        <end position="153"/>
    </location>
</feature>
<dbReference type="EMBL" id="BMIQ01000005">
    <property type="protein sequence ID" value="GGE12384.1"/>
    <property type="molecule type" value="Genomic_DNA"/>
</dbReference>
<dbReference type="SMART" id="SM00347">
    <property type="entry name" value="HTH_MARR"/>
    <property type="match status" value="1"/>
</dbReference>
<dbReference type="InterPro" id="IPR000835">
    <property type="entry name" value="HTH_MarR-typ"/>
</dbReference>
<name>A0A916ZST6_9HYPH</name>
<dbReference type="GO" id="GO:0003700">
    <property type="term" value="F:DNA-binding transcription factor activity"/>
    <property type="evidence" value="ECO:0007669"/>
    <property type="project" value="InterPro"/>
</dbReference>
<keyword evidence="3" id="KW-1185">Reference proteome</keyword>
<dbReference type="AlphaFoldDB" id="A0A916ZST6"/>
<organism evidence="2 3">
    <name type="scientific">Aureimonas endophytica</name>
    <dbReference type="NCBI Taxonomy" id="2027858"/>
    <lineage>
        <taxon>Bacteria</taxon>
        <taxon>Pseudomonadati</taxon>
        <taxon>Pseudomonadota</taxon>
        <taxon>Alphaproteobacteria</taxon>
        <taxon>Hyphomicrobiales</taxon>
        <taxon>Aurantimonadaceae</taxon>
        <taxon>Aureimonas</taxon>
    </lineage>
</organism>
<dbReference type="PRINTS" id="PR00598">
    <property type="entry name" value="HTHMARR"/>
</dbReference>
<dbReference type="SUPFAM" id="SSF46785">
    <property type="entry name" value="Winged helix' DNA-binding domain"/>
    <property type="match status" value="1"/>
</dbReference>
<dbReference type="PANTHER" id="PTHR33164">
    <property type="entry name" value="TRANSCRIPTIONAL REGULATOR, MARR FAMILY"/>
    <property type="match status" value="1"/>
</dbReference>
<protein>
    <recommendedName>
        <fullName evidence="1">HTH marR-type domain-containing protein</fullName>
    </recommendedName>
</protein>
<reference evidence="2" key="2">
    <citation type="submission" date="2020-09" db="EMBL/GenBank/DDBJ databases">
        <authorList>
            <person name="Sun Q."/>
            <person name="Zhou Y."/>
        </authorList>
    </citation>
    <scope>NUCLEOTIDE SEQUENCE</scope>
    <source>
        <strain evidence="2">CGMCC 1.15367</strain>
    </source>
</reference>
<dbReference type="GO" id="GO:0006950">
    <property type="term" value="P:response to stress"/>
    <property type="evidence" value="ECO:0007669"/>
    <property type="project" value="TreeGrafter"/>
</dbReference>
<dbReference type="Gene3D" id="1.10.10.10">
    <property type="entry name" value="Winged helix-like DNA-binding domain superfamily/Winged helix DNA-binding domain"/>
    <property type="match status" value="1"/>
</dbReference>
<sequence>MSDHAVHPSGQPGEATPIVTRLVTIAKNVRVLTGLYLADTEVVNGQDQFLLLFDGRNALTNRDLSRLLSVRPSTVSKMSEILKAKGWLEKTHSSKDLRRVMVRLTDEGLAAQREVRAAWQKLEADLAKVVGSEMLTAVGELDETLMGRVARLR</sequence>
<evidence type="ECO:0000313" key="3">
    <source>
        <dbReference type="Proteomes" id="UP000644699"/>
    </source>
</evidence>
<dbReference type="PANTHER" id="PTHR33164:SF87">
    <property type="entry name" value="MULTIPLE ANTIBIOTIC RESISTANCE PROTEIN MARR"/>
    <property type="match status" value="1"/>
</dbReference>
<gene>
    <name evidence="2" type="ORF">GCM10011390_34430</name>
</gene>